<dbReference type="InterPro" id="IPR050109">
    <property type="entry name" value="HTH-type_TetR-like_transc_reg"/>
</dbReference>
<dbReference type="EMBL" id="JACCBK010000001">
    <property type="protein sequence ID" value="NYD85303.1"/>
    <property type="molecule type" value="Genomic_DNA"/>
</dbReference>
<dbReference type="SUPFAM" id="SSF46689">
    <property type="entry name" value="Homeodomain-like"/>
    <property type="match status" value="1"/>
</dbReference>
<dbReference type="AlphaFoldDB" id="A0A7Y9FDT9"/>
<dbReference type="InterPro" id="IPR009057">
    <property type="entry name" value="Homeodomain-like_sf"/>
</dbReference>
<feature type="domain" description="HTH tetR-type" evidence="4">
    <location>
        <begin position="20"/>
        <end position="80"/>
    </location>
</feature>
<reference evidence="6 7" key="1">
    <citation type="submission" date="2020-07" db="EMBL/GenBank/DDBJ databases">
        <title>Sequencing the genomes of 1000 actinobacteria strains.</title>
        <authorList>
            <person name="Klenk H.-P."/>
        </authorList>
    </citation>
    <scope>NUCLEOTIDE SEQUENCE [LARGE SCALE GENOMIC DNA]</scope>
    <source>
        <strain evidence="6 7">DSM 24482</strain>
    </source>
</reference>
<dbReference type="Proteomes" id="UP000618382">
    <property type="component" value="Unassembled WGS sequence"/>
</dbReference>
<dbReference type="GO" id="GO:0003700">
    <property type="term" value="F:DNA-binding transcription factor activity"/>
    <property type="evidence" value="ECO:0007669"/>
    <property type="project" value="TreeGrafter"/>
</dbReference>
<accession>A0A7Y9FDT9</accession>
<sequence length="232" mass="25423">MARAEAAAPEEAATTSTRRQRTRERLLDAAFDLFAEEGFEAASIEAICERAGFTRGAFYSNFADKAELFITLAAREHRRRMTELRDAIAAGLPGLDPGRELDLDAIGRIVAHLLGAISDDRRWRLLRAEFDLVVMRHPEIAADYVARDQTLMDELADEIDRLAELLGRRLLIPARGLVRLLNSGYLADLRLADLCGGTPGAPTAPELAAQWLPVVAERLTEPLAAPGRNAPG</sequence>
<dbReference type="EMBL" id="BONN01000006">
    <property type="protein sequence ID" value="GIG33262.1"/>
    <property type="molecule type" value="Genomic_DNA"/>
</dbReference>
<keyword evidence="8" id="KW-1185">Reference proteome</keyword>
<dbReference type="Gene3D" id="1.10.357.10">
    <property type="entry name" value="Tetracycline Repressor, domain 2"/>
    <property type="match status" value="1"/>
</dbReference>
<evidence type="ECO:0000313" key="5">
    <source>
        <dbReference type="EMBL" id="GIG33262.1"/>
    </source>
</evidence>
<evidence type="ECO:0000256" key="3">
    <source>
        <dbReference type="SAM" id="MobiDB-lite"/>
    </source>
</evidence>
<dbReference type="PANTHER" id="PTHR30055:SF226">
    <property type="entry name" value="HTH-TYPE TRANSCRIPTIONAL REGULATOR PKSA"/>
    <property type="match status" value="1"/>
</dbReference>
<name>A0A7Y9FDT9_9CELL</name>
<dbReference type="RefSeq" id="WP_160158513.1">
    <property type="nucleotide sequence ID" value="NZ_BAABFI010000005.1"/>
</dbReference>
<dbReference type="InterPro" id="IPR001647">
    <property type="entry name" value="HTH_TetR"/>
</dbReference>
<reference evidence="5 8" key="2">
    <citation type="submission" date="2021-01" db="EMBL/GenBank/DDBJ databases">
        <title>Whole genome shotgun sequence of Cellulomonas oligotrophica NBRC 109435.</title>
        <authorList>
            <person name="Komaki H."/>
            <person name="Tamura T."/>
        </authorList>
    </citation>
    <scope>NUCLEOTIDE SEQUENCE [LARGE SCALE GENOMIC DNA]</scope>
    <source>
        <strain evidence="5 8">NBRC 109435</strain>
    </source>
</reference>
<organism evidence="6 7">
    <name type="scientific">Cellulomonas oligotrophica</name>
    <dbReference type="NCBI Taxonomy" id="931536"/>
    <lineage>
        <taxon>Bacteria</taxon>
        <taxon>Bacillati</taxon>
        <taxon>Actinomycetota</taxon>
        <taxon>Actinomycetes</taxon>
        <taxon>Micrococcales</taxon>
        <taxon>Cellulomonadaceae</taxon>
        <taxon>Cellulomonas</taxon>
    </lineage>
</organism>
<dbReference type="Pfam" id="PF00440">
    <property type="entry name" value="TetR_N"/>
    <property type="match status" value="1"/>
</dbReference>
<keyword evidence="1 2" id="KW-0238">DNA-binding</keyword>
<dbReference type="GO" id="GO:0000976">
    <property type="term" value="F:transcription cis-regulatory region binding"/>
    <property type="evidence" value="ECO:0007669"/>
    <property type="project" value="TreeGrafter"/>
</dbReference>
<comment type="caution">
    <text evidence="6">The sequence shown here is derived from an EMBL/GenBank/DDBJ whole genome shotgun (WGS) entry which is preliminary data.</text>
</comment>
<dbReference type="PRINTS" id="PR00455">
    <property type="entry name" value="HTHTETR"/>
</dbReference>
<evidence type="ECO:0000256" key="1">
    <source>
        <dbReference type="ARBA" id="ARBA00023125"/>
    </source>
</evidence>
<evidence type="ECO:0000313" key="8">
    <source>
        <dbReference type="Proteomes" id="UP000618382"/>
    </source>
</evidence>
<dbReference type="Proteomes" id="UP000577956">
    <property type="component" value="Unassembled WGS sequence"/>
</dbReference>
<dbReference type="PANTHER" id="PTHR30055">
    <property type="entry name" value="HTH-TYPE TRANSCRIPTIONAL REGULATOR RUTR"/>
    <property type="match status" value="1"/>
</dbReference>
<dbReference type="PROSITE" id="PS50977">
    <property type="entry name" value="HTH_TETR_2"/>
    <property type="match status" value="1"/>
</dbReference>
<feature type="compositionally biased region" description="Low complexity" evidence="3">
    <location>
        <begin position="1"/>
        <end position="17"/>
    </location>
</feature>
<evidence type="ECO:0000256" key="2">
    <source>
        <dbReference type="PROSITE-ProRule" id="PRU00335"/>
    </source>
</evidence>
<feature type="region of interest" description="Disordered" evidence="3">
    <location>
        <begin position="1"/>
        <end position="20"/>
    </location>
</feature>
<proteinExistence type="predicted"/>
<evidence type="ECO:0000313" key="6">
    <source>
        <dbReference type="EMBL" id="NYD85303.1"/>
    </source>
</evidence>
<evidence type="ECO:0000313" key="7">
    <source>
        <dbReference type="Proteomes" id="UP000577956"/>
    </source>
</evidence>
<feature type="DNA-binding region" description="H-T-H motif" evidence="2">
    <location>
        <begin position="43"/>
        <end position="62"/>
    </location>
</feature>
<evidence type="ECO:0000259" key="4">
    <source>
        <dbReference type="PROSITE" id="PS50977"/>
    </source>
</evidence>
<gene>
    <name evidence="6" type="ORF">BKA21_000852</name>
    <name evidence="5" type="ORF">Col01nite_24210</name>
</gene>
<protein>
    <submittedName>
        <fullName evidence="6">AcrR family transcriptional regulator</fullName>
    </submittedName>
</protein>